<feature type="region of interest" description="Disordered" evidence="1">
    <location>
        <begin position="1"/>
        <end position="34"/>
    </location>
</feature>
<dbReference type="Proteomes" id="UP000310200">
    <property type="component" value="Unassembled WGS sequence"/>
</dbReference>
<name>A0A4S2KLD7_9HYME</name>
<comment type="caution">
    <text evidence="2">The sequence shown here is derived from an EMBL/GenBank/DDBJ whole genome shotgun (WGS) entry which is preliminary data.</text>
</comment>
<accession>A0A4S2KLD7</accession>
<dbReference type="EMBL" id="QBLH01001969">
    <property type="protein sequence ID" value="TGZ50491.1"/>
    <property type="molecule type" value="Genomic_DNA"/>
</dbReference>
<gene>
    <name evidence="2" type="ORF">DBV15_04263</name>
</gene>
<keyword evidence="3" id="KW-1185">Reference proteome</keyword>
<reference evidence="2 3" key="1">
    <citation type="journal article" date="2019" name="Philos. Trans. R. Soc. Lond., B, Biol. Sci.">
        <title>Ant behaviour and brain gene expression of defending hosts depend on the ecological success of the intruding social parasite.</title>
        <authorList>
            <person name="Kaur R."/>
            <person name="Stoldt M."/>
            <person name="Jongepier E."/>
            <person name="Feldmeyer B."/>
            <person name="Menzel F."/>
            <person name="Bornberg-Bauer E."/>
            <person name="Foitzik S."/>
        </authorList>
    </citation>
    <scope>NUCLEOTIDE SEQUENCE [LARGE SCALE GENOMIC DNA]</scope>
    <source>
        <tissue evidence="2">Whole body</tissue>
    </source>
</reference>
<organism evidence="2 3">
    <name type="scientific">Temnothorax longispinosus</name>
    <dbReference type="NCBI Taxonomy" id="300112"/>
    <lineage>
        <taxon>Eukaryota</taxon>
        <taxon>Metazoa</taxon>
        <taxon>Ecdysozoa</taxon>
        <taxon>Arthropoda</taxon>
        <taxon>Hexapoda</taxon>
        <taxon>Insecta</taxon>
        <taxon>Pterygota</taxon>
        <taxon>Neoptera</taxon>
        <taxon>Endopterygota</taxon>
        <taxon>Hymenoptera</taxon>
        <taxon>Apocrita</taxon>
        <taxon>Aculeata</taxon>
        <taxon>Formicoidea</taxon>
        <taxon>Formicidae</taxon>
        <taxon>Myrmicinae</taxon>
        <taxon>Temnothorax</taxon>
    </lineage>
</organism>
<evidence type="ECO:0000313" key="3">
    <source>
        <dbReference type="Proteomes" id="UP000310200"/>
    </source>
</evidence>
<proteinExistence type="predicted"/>
<dbReference type="AlphaFoldDB" id="A0A4S2KLD7"/>
<evidence type="ECO:0000313" key="2">
    <source>
        <dbReference type="EMBL" id="TGZ50491.1"/>
    </source>
</evidence>
<protein>
    <submittedName>
        <fullName evidence="2">Uncharacterized protein</fullName>
    </submittedName>
</protein>
<evidence type="ECO:0000256" key="1">
    <source>
        <dbReference type="SAM" id="MobiDB-lite"/>
    </source>
</evidence>
<sequence>MHKSSAEQCGDAQPHAQLQANAQEEREIRMRPPLPRYRTADPALWATKQRHMKMPNDTHVRLALEGTHRCCATSVAWFITSDLARLYG</sequence>